<evidence type="ECO:0000256" key="1">
    <source>
        <dbReference type="ARBA" id="ARBA00008889"/>
    </source>
</evidence>
<dbReference type="InterPro" id="IPR043141">
    <property type="entry name" value="Ribosomal_uL10-like_sf"/>
</dbReference>
<sequence>MTKIEKKQLVVEEIYQDLDEATLVVFSDYRGLNVEEMTELRSKLRVPGVEIKVLKNTMLRFALQKAGCDDAAAQINGPNAVVFSKEDPVMPSKVLSEFAKTHKNLEIKFGILEGQTINAEKIKNLADLPPREILIAQVIGTMQAPISSFANVLNANLTGLVRTLDQIREQKAS</sequence>
<proteinExistence type="inferred from homology"/>
<dbReference type="GO" id="GO:0070180">
    <property type="term" value="F:large ribosomal subunit rRNA binding"/>
    <property type="evidence" value="ECO:0007669"/>
    <property type="project" value="UniProtKB-UniRule"/>
</dbReference>
<dbReference type="InterPro" id="IPR001790">
    <property type="entry name" value="Ribosomal_uL10"/>
</dbReference>
<gene>
    <name evidence="5" type="primary">rplJ</name>
    <name evidence="6" type="ORF">1108</name>
</gene>
<accession>A0A0E4GAK9</accession>
<evidence type="ECO:0000256" key="3">
    <source>
        <dbReference type="ARBA" id="ARBA00023274"/>
    </source>
</evidence>
<reference evidence="6 7" key="1">
    <citation type="submission" date="2015-03" db="EMBL/GenBank/DDBJ databases">
        <authorList>
            <person name="Murphy D."/>
        </authorList>
    </citation>
    <scope>NUCLEOTIDE SEQUENCE [LARGE SCALE GENOMIC DNA]</scope>
    <source>
        <strain evidence="6 7">OL-4</strain>
    </source>
</reference>
<dbReference type="Gene3D" id="6.10.250.290">
    <property type="match status" value="1"/>
</dbReference>
<dbReference type="InterPro" id="IPR022973">
    <property type="entry name" value="Ribosomal_uL10_bac"/>
</dbReference>
<dbReference type="NCBIfam" id="NF000955">
    <property type="entry name" value="PRK00099.1-1"/>
    <property type="match status" value="1"/>
</dbReference>
<comment type="function">
    <text evidence="5">Forms part of the ribosomal stalk, playing a central role in the interaction of the ribosome with GTP-bound translation factors.</text>
</comment>
<comment type="similarity">
    <text evidence="1 5">Belongs to the universal ribosomal protein uL10 family.</text>
</comment>
<evidence type="ECO:0000313" key="6">
    <source>
        <dbReference type="EMBL" id="CFX37526.1"/>
    </source>
</evidence>
<dbReference type="HAMAP" id="MF_00362">
    <property type="entry name" value="Ribosomal_uL10"/>
    <property type="match status" value="1"/>
</dbReference>
<dbReference type="InterPro" id="IPR002363">
    <property type="entry name" value="Ribosomal_uL10_CS_bac"/>
</dbReference>
<dbReference type="InterPro" id="IPR047865">
    <property type="entry name" value="Ribosomal_uL10_bac_type"/>
</dbReference>
<name>A0A0E4GAK9_9FIRM</name>
<dbReference type="OrthoDB" id="9808307at2"/>
<evidence type="ECO:0000256" key="4">
    <source>
        <dbReference type="ARBA" id="ARBA00035202"/>
    </source>
</evidence>
<dbReference type="PANTHER" id="PTHR11560">
    <property type="entry name" value="39S RIBOSOMAL PROTEIN L10, MITOCHONDRIAL"/>
    <property type="match status" value="1"/>
</dbReference>
<keyword evidence="5" id="KW-0699">rRNA-binding</keyword>
<dbReference type="STRING" id="690567.1108"/>
<dbReference type="SUPFAM" id="SSF160369">
    <property type="entry name" value="Ribosomal protein L10-like"/>
    <property type="match status" value="1"/>
</dbReference>
<protein>
    <recommendedName>
        <fullName evidence="4 5">Large ribosomal subunit protein uL10</fullName>
    </recommendedName>
</protein>
<keyword evidence="3 5" id="KW-0687">Ribonucleoprotein</keyword>
<dbReference type="Pfam" id="PF00466">
    <property type="entry name" value="Ribosomal_L10"/>
    <property type="match status" value="1"/>
</dbReference>
<dbReference type="GO" id="GO:0003735">
    <property type="term" value="F:structural constituent of ribosome"/>
    <property type="evidence" value="ECO:0007669"/>
    <property type="project" value="InterPro"/>
</dbReference>
<keyword evidence="7" id="KW-1185">Reference proteome</keyword>
<evidence type="ECO:0000256" key="5">
    <source>
        <dbReference type="HAMAP-Rule" id="MF_00362"/>
    </source>
</evidence>
<dbReference type="GO" id="GO:0015934">
    <property type="term" value="C:large ribosomal subunit"/>
    <property type="evidence" value="ECO:0007669"/>
    <property type="project" value="InterPro"/>
</dbReference>
<evidence type="ECO:0000313" key="7">
    <source>
        <dbReference type="Proteomes" id="UP000045545"/>
    </source>
</evidence>
<organism evidence="6 7">
    <name type="scientific">Syntrophomonas zehnderi OL-4</name>
    <dbReference type="NCBI Taxonomy" id="690567"/>
    <lineage>
        <taxon>Bacteria</taxon>
        <taxon>Bacillati</taxon>
        <taxon>Bacillota</taxon>
        <taxon>Clostridia</taxon>
        <taxon>Eubacteriales</taxon>
        <taxon>Syntrophomonadaceae</taxon>
        <taxon>Syntrophomonas</taxon>
    </lineage>
</organism>
<dbReference type="AlphaFoldDB" id="A0A0E4GAK9"/>
<dbReference type="CDD" id="cd05797">
    <property type="entry name" value="Ribosomal_L10"/>
    <property type="match status" value="1"/>
</dbReference>
<keyword evidence="2 5" id="KW-0689">Ribosomal protein</keyword>
<dbReference type="Gene3D" id="3.30.70.1730">
    <property type="match status" value="1"/>
</dbReference>
<comment type="subunit">
    <text evidence="5">Part of the ribosomal stalk of the 50S ribosomal subunit. The N-terminus interacts with L11 and the large rRNA to form the base of the stalk. The C-terminus forms an elongated spine to which L12 dimers bind in a sequential fashion forming a multimeric L10(L12)X complex.</text>
</comment>
<keyword evidence="5" id="KW-0694">RNA-binding</keyword>
<dbReference type="PROSITE" id="PS01109">
    <property type="entry name" value="RIBOSOMAL_L10"/>
    <property type="match status" value="1"/>
</dbReference>
<dbReference type="EMBL" id="CGIH01000018">
    <property type="protein sequence ID" value="CFX37526.1"/>
    <property type="molecule type" value="Genomic_DNA"/>
</dbReference>
<dbReference type="GO" id="GO:0006412">
    <property type="term" value="P:translation"/>
    <property type="evidence" value="ECO:0007669"/>
    <property type="project" value="UniProtKB-UniRule"/>
</dbReference>
<evidence type="ECO:0000256" key="2">
    <source>
        <dbReference type="ARBA" id="ARBA00022980"/>
    </source>
</evidence>
<dbReference type="Proteomes" id="UP000045545">
    <property type="component" value="Unassembled WGS sequence"/>
</dbReference>
<dbReference type="RefSeq" id="WP_046496432.1">
    <property type="nucleotide sequence ID" value="NZ_CGIH01000018.1"/>
</dbReference>